<dbReference type="AlphaFoldDB" id="A0A6G9CXP8"/>
<sequence length="340" mass="37265">MIENEFGSLAVAGHHPAWKAAVPRDNGSSWDFEDVRDHYVHALFGEDAREVRWSDPERYLDLGRAAVCEAFASTLGYWRRPDSRCDGALTLALRDLEPGPGWGVLDWSGSPKAPWFVLRRSAKPIALLVTDDGMDGLRLDAINETAEPVVGEIRFRAHSRSGVVPVDVALPVKVEAHSSLTWSVNSLVGRFTDLTHVFRFGARTYDAVTVTLEDEDGEMVDEVVYLLGGPARPRERSVGLVATARNVGDEEWVVDVSTDASAQYVALELQGFEPEDSWFHLAPNGRRTVRLRRTGQATKVIGRVRALNSHVSAAVAPPITPVTQSSPSKRTSKKTSATGN</sequence>
<gene>
    <name evidence="2" type="ORF">G9444_4523</name>
</gene>
<protein>
    <submittedName>
        <fullName evidence="2">Beta-mannosidase</fullName>
    </submittedName>
</protein>
<dbReference type="SUPFAM" id="SSF51445">
    <property type="entry name" value="(Trans)glycosidases"/>
    <property type="match status" value="1"/>
</dbReference>
<dbReference type="EMBL" id="CP050124">
    <property type="protein sequence ID" value="QIP41767.1"/>
    <property type="molecule type" value="Genomic_DNA"/>
</dbReference>
<feature type="region of interest" description="Disordered" evidence="1">
    <location>
        <begin position="317"/>
        <end position="340"/>
    </location>
</feature>
<accession>A0A6G9CXP8</accession>
<reference evidence="2 3" key="1">
    <citation type="submission" date="2020-03" db="EMBL/GenBank/DDBJ databases">
        <title>Screen low temperature-resistant strains for efficient degradation of petroleum hydrocarbons under the low temperature.</title>
        <authorList>
            <person name="Wang Y."/>
            <person name="Chen J."/>
        </authorList>
    </citation>
    <scope>NUCLEOTIDE SEQUENCE [LARGE SCALE GENOMIC DNA]</scope>
    <source>
        <strain evidence="2 3">KB1</strain>
    </source>
</reference>
<dbReference type="SUPFAM" id="SSF49303">
    <property type="entry name" value="beta-Galactosidase/glucuronidase domain"/>
    <property type="match status" value="1"/>
</dbReference>
<name>A0A6G9CXP8_RHOER</name>
<proteinExistence type="predicted"/>
<dbReference type="InterPro" id="IPR017853">
    <property type="entry name" value="GH"/>
</dbReference>
<evidence type="ECO:0000256" key="1">
    <source>
        <dbReference type="SAM" id="MobiDB-lite"/>
    </source>
</evidence>
<organism evidence="2 3">
    <name type="scientific">Rhodococcus erythropolis</name>
    <name type="common">Arthrobacter picolinophilus</name>
    <dbReference type="NCBI Taxonomy" id="1833"/>
    <lineage>
        <taxon>Bacteria</taxon>
        <taxon>Bacillati</taxon>
        <taxon>Actinomycetota</taxon>
        <taxon>Actinomycetes</taxon>
        <taxon>Mycobacteriales</taxon>
        <taxon>Nocardiaceae</taxon>
        <taxon>Rhodococcus</taxon>
        <taxon>Rhodococcus erythropolis group</taxon>
    </lineage>
</organism>
<dbReference type="Gene3D" id="3.20.20.80">
    <property type="entry name" value="Glycosidases"/>
    <property type="match status" value="1"/>
</dbReference>
<evidence type="ECO:0000313" key="3">
    <source>
        <dbReference type="Proteomes" id="UP000502345"/>
    </source>
</evidence>
<evidence type="ECO:0000313" key="2">
    <source>
        <dbReference type="EMBL" id="QIP41767.1"/>
    </source>
</evidence>
<dbReference type="Proteomes" id="UP000502345">
    <property type="component" value="Chromosome"/>
</dbReference>
<dbReference type="InterPro" id="IPR036156">
    <property type="entry name" value="Beta-gal/glucu_dom_sf"/>
</dbReference>